<reference evidence="1" key="1">
    <citation type="submission" date="2021-01" db="EMBL/GenBank/DDBJ databases">
        <authorList>
            <person name="Corre E."/>
            <person name="Pelletier E."/>
            <person name="Niang G."/>
            <person name="Scheremetjew M."/>
            <person name="Finn R."/>
            <person name="Kale V."/>
            <person name="Holt S."/>
            <person name="Cochrane G."/>
            <person name="Meng A."/>
            <person name="Brown T."/>
            <person name="Cohen L."/>
        </authorList>
    </citation>
    <scope>NUCLEOTIDE SEQUENCE</scope>
    <source>
        <strain evidence="1">CCMP1661</strain>
    </source>
</reference>
<dbReference type="GO" id="GO:0006355">
    <property type="term" value="P:regulation of DNA-templated transcription"/>
    <property type="evidence" value="ECO:0007669"/>
    <property type="project" value="InterPro"/>
</dbReference>
<name>A0A7S2UXB4_9STRA</name>
<dbReference type="EMBL" id="HBHR01009536">
    <property type="protein sequence ID" value="CAD9862051.1"/>
    <property type="molecule type" value="Transcribed_RNA"/>
</dbReference>
<dbReference type="AlphaFoldDB" id="A0A7S2UXB4"/>
<dbReference type="Gene3D" id="2.30.31.10">
    <property type="entry name" value="Transcriptional Coactivator Pc4, Chain A"/>
    <property type="match status" value="1"/>
</dbReference>
<protein>
    <submittedName>
        <fullName evidence="1">Uncharacterized protein</fullName>
    </submittedName>
</protein>
<organism evidence="1">
    <name type="scientific">Fibrocapsa japonica</name>
    <dbReference type="NCBI Taxonomy" id="94617"/>
    <lineage>
        <taxon>Eukaryota</taxon>
        <taxon>Sar</taxon>
        <taxon>Stramenopiles</taxon>
        <taxon>Ochrophyta</taxon>
        <taxon>Raphidophyceae</taxon>
        <taxon>Chattonellales</taxon>
        <taxon>Chattonellaceae</taxon>
        <taxon>Fibrocapsa</taxon>
    </lineage>
</organism>
<gene>
    <name evidence="1" type="ORF">FJAP1339_LOCUS4576</name>
</gene>
<proteinExistence type="predicted"/>
<evidence type="ECO:0000313" key="1">
    <source>
        <dbReference type="EMBL" id="CAD9862051.1"/>
    </source>
</evidence>
<dbReference type="InterPro" id="IPR009044">
    <property type="entry name" value="ssDNA-bd_transcriptional_reg"/>
</dbReference>
<accession>A0A7S2UXB4</accession>
<dbReference type="GO" id="GO:0003677">
    <property type="term" value="F:DNA binding"/>
    <property type="evidence" value="ECO:0007669"/>
    <property type="project" value="InterPro"/>
</dbReference>
<sequence>MISSICFSSTIMGSLKINRLPIKGARFLVFQTKLLSSGSKQGQVQFFDNGSTLLSVKRINPTWKPPVGSGIQYLQAQGALLLDFVPRQMNEHGDKWVFDSASSEKFALKAHELGEVLCLIENPSPSQISFKRTIKDDAYTIIPKDELHYKTLTITSIEEGILMEAVVPSTQKQLTIHLKKSHVRLLKAVIEGNIPKLLGF</sequence>